<dbReference type="PROSITE" id="PS50994">
    <property type="entry name" value="INTEGRASE"/>
    <property type="match status" value="1"/>
</dbReference>
<dbReference type="GO" id="GO:0015074">
    <property type="term" value="P:DNA integration"/>
    <property type="evidence" value="ECO:0007669"/>
    <property type="project" value="InterPro"/>
</dbReference>
<evidence type="ECO:0000313" key="3">
    <source>
        <dbReference type="RefSeq" id="XP_004514037.2"/>
    </source>
</evidence>
<dbReference type="AlphaFoldDB" id="A0A1S2Z2U7"/>
<dbReference type="RefSeq" id="XP_004514037.2">
    <property type="nucleotide sequence ID" value="XM_004513980.2"/>
</dbReference>
<dbReference type="GO" id="GO:0003676">
    <property type="term" value="F:nucleic acid binding"/>
    <property type="evidence" value="ECO:0007669"/>
    <property type="project" value="InterPro"/>
</dbReference>
<dbReference type="PaxDb" id="3827-XP_004514037.1"/>
<dbReference type="STRING" id="3827.A0A1S2Z2U7"/>
<dbReference type="GeneID" id="101508317"/>
<dbReference type="Gene3D" id="3.30.420.10">
    <property type="entry name" value="Ribonuclease H-like superfamily/Ribonuclease H"/>
    <property type="match status" value="1"/>
</dbReference>
<evidence type="ECO:0000259" key="1">
    <source>
        <dbReference type="PROSITE" id="PS50994"/>
    </source>
</evidence>
<proteinExistence type="predicted"/>
<dbReference type="InterPro" id="IPR036397">
    <property type="entry name" value="RNaseH_sf"/>
</dbReference>
<keyword evidence="2" id="KW-1185">Reference proteome</keyword>
<name>A0A1S2Z2U7_CICAR</name>
<dbReference type="OrthoDB" id="1723222at2759"/>
<dbReference type="SUPFAM" id="SSF53098">
    <property type="entry name" value="Ribonuclease H-like"/>
    <property type="match status" value="1"/>
</dbReference>
<gene>
    <name evidence="3" type="primary">LOC101508317</name>
</gene>
<dbReference type="InterPro" id="IPR012337">
    <property type="entry name" value="RNaseH-like_sf"/>
</dbReference>
<dbReference type="PANTHER" id="PTHR47266">
    <property type="entry name" value="ENDONUCLEASE-RELATED"/>
    <property type="match status" value="1"/>
</dbReference>
<feature type="domain" description="Integrase catalytic" evidence="1">
    <location>
        <begin position="36"/>
        <end position="128"/>
    </location>
</feature>
<protein>
    <submittedName>
        <fullName evidence="3">Uncharacterized protein LOC101508317</fullName>
    </submittedName>
</protein>
<dbReference type="InterPro" id="IPR001584">
    <property type="entry name" value="Integrase_cat-core"/>
</dbReference>
<dbReference type="KEGG" id="cam:101508317"/>
<evidence type="ECO:0000313" key="2">
    <source>
        <dbReference type="Proteomes" id="UP000087171"/>
    </source>
</evidence>
<dbReference type="Proteomes" id="UP000087171">
    <property type="component" value="Unplaced"/>
</dbReference>
<sequence length="196" mass="23107">MPLNNIIEVEIIDVWGVDFMGPFLSSLGNQYILTAVVISDRGSHFIAKQFEGQLKRYTMMHRIATTYHSQTSEQVEFSNREIKSVLEKTIFVSRKDWYMKLDDALCTYHTTYKTPIGMTPYILTYGKSCHLPVELKHKVYWAIKIINFDLKAAGEKRKLQLSEFNKLRLDTYENAKVYKEIIKKWHDKHISKMEFK</sequence>
<dbReference type="InterPro" id="IPR052160">
    <property type="entry name" value="Gypsy_RT_Integrase-like"/>
</dbReference>
<dbReference type="eggNOG" id="KOG0017">
    <property type="taxonomic scope" value="Eukaryota"/>
</dbReference>
<organism evidence="2 3">
    <name type="scientific">Cicer arietinum</name>
    <name type="common">Chickpea</name>
    <name type="synonym">Garbanzo</name>
    <dbReference type="NCBI Taxonomy" id="3827"/>
    <lineage>
        <taxon>Eukaryota</taxon>
        <taxon>Viridiplantae</taxon>
        <taxon>Streptophyta</taxon>
        <taxon>Embryophyta</taxon>
        <taxon>Tracheophyta</taxon>
        <taxon>Spermatophyta</taxon>
        <taxon>Magnoliopsida</taxon>
        <taxon>eudicotyledons</taxon>
        <taxon>Gunneridae</taxon>
        <taxon>Pentapetalae</taxon>
        <taxon>rosids</taxon>
        <taxon>fabids</taxon>
        <taxon>Fabales</taxon>
        <taxon>Fabaceae</taxon>
        <taxon>Papilionoideae</taxon>
        <taxon>50 kb inversion clade</taxon>
        <taxon>NPAAA clade</taxon>
        <taxon>Hologalegina</taxon>
        <taxon>IRL clade</taxon>
        <taxon>Cicereae</taxon>
        <taxon>Cicer</taxon>
    </lineage>
</organism>
<reference evidence="3" key="1">
    <citation type="submission" date="2025-08" db="UniProtKB">
        <authorList>
            <consortium name="RefSeq"/>
        </authorList>
    </citation>
    <scope>IDENTIFICATION</scope>
    <source>
        <tissue evidence="3">Etiolated seedlings</tissue>
    </source>
</reference>
<accession>A0A1S2Z2U7</accession>